<accession>A0A0H5RFH5</accession>
<protein>
    <submittedName>
        <fullName evidence="2">Uncharacterized protein</fullName>
    </submittedName>
</protein>
<feature type="non-terminal residue" evidence="2">
    <location>
        <position position="189"/>
    </location>
</feature>
<feature type="transmembrane region" description="Helical" evidence="1">
    <location>
        <begin position="68"/>
        <end position="90"/>
    </location>
</feature>
<name>A0A0H5RFH5_9EUKA</name>
<keyword evidence="1" id="KW-0812">Transmembrane</keyword>
<organism evidence="2">
    <name type="scientific">Spongospora subterranea</name>
    <dbReference type="NCBI Taxonomy" id="70186"/>
    <lineage>
        <taxon>Eukaryota</taxon>
        <taxon>Sar</taxon>
        <taxon>Rhizaria</taxon>
        <taxon>Endomyxa</taxon>
        <taxon>Phytomyxea</taxon>
        <taxon>Plasmodiophorida</taxon>
        <taxon>Plasmodiophoridae</taxon>
        <taxon>Spongospora</taxon>
    </lineage>
</organism>
<sequence>GRTKHCPFIMLFAKVILTIAIVYMVSADNCGQSSPIRWVPERMAQMISRVQLRACQVAEMYPMAAVHALSGFSGLWIFGAPRLVSFMVLARWNDQILHRRHVVNKPLSPADDIVKIGFDEMISLGWARAFRILMRSGQYYIIRPIDKSYHKVVDRFRKHYLTRIFGRDAEKVQLALLYLTPVIALFVPQ</sequence>
<evidence type="ECO:0000256" key="1">
    <source>
        <dbReference type="SAM" id="Phobius"/>
    </source>
</evidence>
<keyword evidence="1" id="KW-0472">Membrane</keyword>
<reference evidence="2" key="1">
    <citation type="submission" date="2015-04" db="EMBL/GenBank/DDBJ databases">
        <title>The genome sequence of the plant pathogenic Rhizarian Plasmodiophora brassicae reveals insights in its biotrophic life cycle and the origin of chitin synthesis.</title>
        <authorList>
            <person name="Schwelm A."/>
            <person name="Fogelqvist J."/>
            <person name="Knaust A."/>
            <person name="Julke S."/>
            <person name="Lilja T."/>
            <person name="Dhandapani V."/>
            <person name="Bonilla-Rosso G."/>
            <person name="Karlsson M."/>
            <person name="Shevchenko A."/>
            <person name="Choi S.R."/>
            <person name="Kim H.G."/>
            <person name="Park J.Y."/>
            <person name="Lim Y.P."/>
            <person name="Ludwig-Muller J."/>
            <person name="Dixelius C."/>
        </authorList>
    </citation>
    <scope>NUCLEOTIDE SEQUENCE</scope>
    <source>
        <tissue evidence="2">Potato root galls</tissue>
    </source>
</reference>
<keyword evidence="1" id="KW-1133">Transmembrane helix</keyword>
<dbReference type="EMBL" id="HACM01012039">
    <property type="protein sequence ID" value="CRZ12481.1"/>
    <property type="molecule type" value="Transcribed_RNA"/>
</dbReference>
<feature type="transmembrane region" description="Helical" evidence="1">
    <location>
        <begin position="7"/>
        <end position="25"/>
    </location>
</feature>
<dbReference type="AlphaFoldDB" id="A0A0H5RFH5"/>
<proteinExistence type="predicted"/>
<feature type="non-terminal residue" evidence="2">
    <location>
        <position position="1"/>
    </location>
</feature>
<evidence type="ECO:0000313" key="2">
    <source>
        <dbReference type="EMBL" id="CRZ12481.1"/>
    </source>
</evidence>